<dbReference type="AlphaFoldDB" id="A0A1H0EYX0"/>
<feature type="domain" description="TadE-like" evidence="2">
    <location>
        <begin position="25"/>
        <end position="60"/>
    </location>
</feature>
<keyword evidence="4" id="KW-1185">Reference proteome</keyword>
<evidence type="ECO:0000313" key="3">
    <source>
        <dbReference type="EMBL" id="SDN87496.1"/>
    </source>
</evidence>
<feature type="transmembrane region" description="Helical" evidence="1">
    <location>
        <begin position="26"/>
        <end position="46"/>
    </location>
</feature>
<sequence>MPRRAASLARALRRCPSRFARAERGVAAIEFALLFPLLLMIVAASVDISEALYARRKTIQIAANLAGFVADQNQWSGREVDDLIGAARFIIRPFPARDLAVTVSVLRVGEDGSVKVSASRAIGGEPLRAGDAPPIPVPAAIRKPDVDLVLAQVDYSLETPFSTLWPVIAVHDRFEFSQHYFARPRRSDKVTID</sequence>
<evidence type="ECO:0000259" key="2">
    <source>
        <dbReference type="Pfam" id="PF07811"/>
    </source>
</evidence>
<keyword evidence="1" id="KW-0472">Membrane</keyword>
<dbReference type="Proteomes" id="UP000198793">
    <property type="component" value="Unassembled WGS sequence"/>
</dbReference>
<keyword evidence="1" id="KW-1133">Transmembrane helix</keyword>
<proteinExistence type="predicted"/>
<gene>
    <name evidence="3" type="ORF">SAMN05192530_102280</name>
</gene>
<name>A0A1H0EYX0_9HYPH</name>
<evidence type="ECO:0000313" key="4">
    <source>
        <dbReference type="Proteomes" id="UP000198793"/>
    </source>
</evidence>
<keyword evidence="1" id="KW-0812">Transmembrane</keyword>
<protein>
    <submittedName>
        <fullName evidence="3">TadE-like protein</fullName>
    </submittedName>
</protein>
<dbReference type="InterPro" id="IPR012495">
    <property type="entry name" value="TadE-like_dom"/>
</dbReference>
<dbReference type="Pfam" id="PF07811">
    <property type="entry name" value="TadE"/>
    <property type="match status" value="1"/>
</dbReference>
<evidence type="ECO:0000256" key="1">
    <source>
        <dbReference type="SAM" id="Phobius"/>
    </source>
</evidence>
<reference evidence="3 4" key="1">
    <citation type="submission" date="2016-10" db="EMBL/GenBank/DDBJ databases">
        <authorList>
            <person name="de Groot N.N."/>
        </authorList>
    </citation>
    <scope>NUCLEOTIDE SEQUENCE [LARGE SCALE GENOMIC DNA]</scope>
    <source>
        <strain evidence="4">L7-484,KACC 16230,DSM 25025</strain>
    </source>
</reference>
<accession>A0A1H0EYX0</accession>
<dbReference type="RefSeq" id="WP_170842492.1">
    <property type="nucleotide sequence ID" value="NZ_FNIT01000002.1"/>
</dbReference>
<dbReference type="EMBL" id="FNIT01000002">
    <property type="protein sequence ID" value="SDN87496.1"/>
    <property type="molecule type" value="Genomic_DNA"/>
</dbReference>
<dbReference type="STRING" id="1166073.SAMN05192530_102280"/>
<organism evidence="3 4">
    <name type="scientific">Aureimonas jatrophae</name>
    <dbReference type="NCBI Taxonomy" id="1166073"/>
    <lineage>
        <taxon>Bacteria</taxon>
        <taxon>Pseudomonadati</taxon>
        <taxon>Pseudomonadota</taxon>
        <taxon>Alphaproteobacteria</taxon>
        <taxon>Hyphomicrobiales</taxon>
        <taxon>Aurantimonadaceae</taxon>
        <taxon>Aureimonas</taxon>
    </lineage>
</organism>